<sequence length="280" mass="29798">MAKLHRSKVTAGGGGGGGGGSGGGKREAEWVEGWKERRIEAVRGGGSKRVNPEQVNTAVDRHGLSGCLPPVAPVLHTGVPGSRQGPAKAAAEQSPHCKGEQEHNIMTSLACSALPAIGPGALLRRGTHGCTPFSQHSACNIVFSPHNAALHTGFITPCQSAGGSGVSVQKQQDTGCVRGTGDVSVLYGLNVVLAVLMDPLLLLSCIDPVSMSMFSLRPHMKKTPPLDLREQSVRRTSLESHYELSSLRSLWMWTESLTHWSFNDTKAFNSRTELHKAQQL</sequence>
<accession>A0ACD3RKS3</accession>
<dbReference type="Proteomes" id="UP000793456">
    <property type="component" value="Chromosome IV"/>
</dbReference>
<comment type="caution">
    <text evidence="1">The sequence shown here is derived from an EMBL/GenBank/DDBJ whole genome shotgun (WGS) entry which is preliminary data.</text>
</comment>
<dbReference type="EMBL" id="CM011677">
    <property type="protein sequence ID" value="TMS20196.1"/>
    <property type="molecule type" value="Genomic_DNA"/>
</dbReference>
<organism evidence="1 2">
    <name type="scientific">Larimichthys crocea</name>
    <name type="common">Large yellow croaker</name>
    <name type="synonym">Pseudosciaena crocea</name>
    <dbReference type="NCBI Taxonomy" id="215358"/>
    <lineage>
        <taxon>Eukaryota</taxon>
        <taxon>Metazoa</taxon>
        <taxon>Chordata</taxon>
        <taxon>Craniata</taxon>
        <taxon>Vertebrata</taxon>
        <taxon>Euteleostomi</taxon>
        <taxon>Actinopterygii</taxon>
        <taxon>Neopterygii</taxon>
        <taxon>Teleostei</taxon>
        <taxon>Neoteleostei</taxon>
        <taxon>Acanthomorphata</taxon>
        <taxon>Eupercaria</taxon>
        <taxon>Sciaenidae</taxon>
        <taxon>Larimichthys</taxon>
    </lineage>
</organism>
<proteinExistence type="predicted"/>
<name>A0ACD3RKS3_LARCR</name>
<evidence type="ECO:0000313" key="2">
    <source>
        <dbReference type="Proteomes" id="UP000793456"/>
    </source>
</evidence>
<keyword evidence="2" id="KW-1185">Reference proteome</keyword>
<reference evidence="1" key="1">
    <citation type="submission" date="2018-11" db="EMBL/GenBank/DDBJ databases">
        <title>The sequence and de novo assembly of Larimichthys crocea genome using PacBio and Hi-C technologies.</title>
        <authorList>
            <person name="Xu P."/>
            <person name="Chen B."/>
            <person name="Zhou Z."/>
            <person name="Ke Q."/>
            <person name="Wu Y."/>
            <person name="Bai H."/>
            <person name="Pu F."/>
        </authorList>
    </citation>
    <scope>NUCLEOTIDE SEQUENCE</scope>
    <source>
        <tissue evidence="1">Muscle</tissue>
    </source>
</reference>
<gene>
    <name evidence="1" type="ORF">E3U43_006689</name>
</gene>
<protein>
    <submittedName>
        <fullName evidence="1">Uncharacterized protein</fullName>
    </submittedName>
</protein>
<evidence type="ECO:0000313" key="1">
    <source>
        <dbReference type="EMBL" id="TMS20196.1"/>
    </source>
</evidence>